<organism evidence="2 3">
    <name type="scientific">Acrocarpospora pleiomorpha</name>
    <dbReference type="NCBI Taxonomy" id="90975"/>
    <lineage>
        <taxon>Bacteria</taxon>
        <taxon>Bacillati</taxon>
        <taxon>Actinomycetota</taxon>
        <taxon>Actinomycetes</taxon>
        <taxon>Streptosporangiales</taxon>
        <taxon>Streptosporangiaceae</taxon>
        <taxon>Acrocarpospora</taxon>
    </lineage>
</organism>
<accession>A0A5M3XRA9</accession>
<proteinExistence type="predicted"/>
<dbReference type="InterPro" id="IPR049244">
    <property type="entry name" value="DUF6879"/>
</dbReference>
<comment type="caution">
    <text evidence="2">The sequence shown here is derived from an EMBL/GenBank/DDBJ whole genome shotgun (WGS) entry which is preliminary data.</text>
</comment>
<name>A0A5M3XRA9_9ACTN</name>
<protein>
    <recommendedName>
        <fullName evidence="1">DUF6879 domain-containing protein</fullName>
    </recommendedName>
</protein>
<dbReference type="Pfam" id="PF21806">
    <property type="entry name" value="DUF6879"/>
    <property type="match status" value="1"/>
</dbReference>
<feature type="domain" description="DUF6879" evidence="1">
    <location>
        <begin position="1"/>
        <end position="150"/>
    </location>
</feature>
<gene>
    <name evidence="2" type="ORF">Aple_064810</name>
</gene>
<evidence type="ECO:0000313" key="2">
    <source>
        <dbReference type="EMBL" id="GES23582.1"/>
    </source>
</evidence>
<sequence>MHLEMHDQHLVTDPRYLAWKEGRPQPETPGGKAFRETVSEAVARGVTIRRARIVSEPVSDYVRWEHSLTADHNIAAGELVRWLPRAFASALPLPGNPFWVFNRRLVRFSLFGGDGQVVGHQFTEDRAVVDLCVAAFEAVWDLAIDHEDYSPPAA</sequence>
<dbReference type="Proteomes" id="UP000377595">
    <property type="component" value="Unassembled WGS sequence"/>
</dbReference>
<dbReference type="EMBL" id="BLAF01000042">
    <property type="protein sequence ID" value="GES23582.1"/>
    <property type="molecule type" value="Genomic_DNA"/>
</dbReference>
<evidence type="ECO:0000313" key="3">
    <source>
        <dbReference type="Proteomes" id="UP000377595"/>
    </source>
</evidence>
<reference evidence="2 3" key="1">
    <citation type="submission" date="2019-10" db="EMBL/GenBank/DDBJ databases">
        <title>Whole genome shotgun sequence of Acrocarpospora pleiomorpha NBRC 16267.</title>
        <authorList>
            <person name="Ichikawa N."/>
            <person name="Kimura A."/>
            <person name="Kitahashi Y."/>
            <person name="Komaki H."/>
            <person name="Oguchi A."/>
        </authorList>
    </citation>
    <scope>NUCLEOTIDE SEQUENCE [LARGE SCALE GENOMIC DNA]</scope>
    <source>
        <strain evidence="2 3">NBRC 16267</strain>
    </source>
</reference>
<evidence type="ECO:0000259" key="1">
    <source>
        <dbReference type="Pfam" id="PF21806"/>
    </source>
</evidence>
<dbReference type="AlphaFoldDB" id="A0A5M3XRA9"/>
<dbReference type="RefSeq" id="WP_246264928.1">
    <property type="nucleotide sequence ID" value="NZ_BLAF01000042.1"/>
</dbReference>
<keyword evidence="3" id="KW-1185">Reference proteome</keyword>